<dbReference type="Gene3D" id="3.30.1490.300">
    <property type="match status" value="1"/>
</dbReference>
<reference evidence="2 3" key="1">
    <citation type="journal article" date="2016" name="PLoS ONE">
        <title>Complete Genome Sequence and Comparative Genomics of a Novel Myxobacterium Myxococcus hansupus.</title>
        <authorList>
            <person name="Sharma G."/>
            <person name="Narwani T."/>
            <person name="Subramanian S."/>
        </authorList>
    </citation>
    <scope>NUCLEOTIDE SEQUENCE [LARGE SCALE GENOMIC DNA]</scope>
    <source>
        <strain evidence="3">mixupus</strain>
    </source>
</reference>
<accession>A0A0H4WXU3</accession>
<dbReference type="EMBL" id="CP012109">
    <property type="protein sequence ID" value="AKQ67629.1"/>
    <property type="molecule type" value="Genomic_DNA"/>
</dbReference>
<keyword evidence="1" id="KW-0472">Membrane</keyword>
<keyword evidence="1" id="KW-0812">Transmembrane</keyword>
<evidence type="ECO:0000313" key="2">
    <source>
        <dbReference type="EMBL" id="AKQ67629.1"/>
    </source>
</evidence>
<dbReference type="AlphaFoldDB" id="A0A0H4WXU3"/>
<dbReference type="Proteomes" id="UP000009026">
    <property type="component" value="Chromosome"/>
</dbReference>
<dbReference type="PATRIC" id="fig|1297742.4.peg.4584"/>
<organism evidence="2 3">
    <name type="scientific">Pseudomyxococcus hansupus</name>
    <dbReference type="NCBI Taxonomy" id="1297742"/>
    <lineage>
        <taxon>Bacteria</taxon>
        <taxon>Pseudomonadati</taxon>
        <taxon>Myxococcota</taxon>
        <taxon>Myxococcia</taxon>
        <taxon>Myxococcales</taxon>
        <taxon>Cystobacterineae</taxon>
        <taxon>Myxococcaceae</taxon>
        <taxon>Pseudomyxococcus</taxon>
    </lineage>
</organism>
<evidence type="ECO:0000256" key="1">
    <source>
        <dbReference type="SAM" id="Phobius"/>
    </source>
</evidence>
<sequence length="535" mass="57199">MARILGLDLGSHAVKGVVLEAKTKTHTTHGFAEVRRAQEGERADTLRSAVQELLGQLPQGNVDQIVVALPGPALTTHSLSLPFSDAKRIEATLPFEIGSQLPFDISDVVYDYQVVGQKDLEGSKDKAGELLVGVVRKEELAELLALLSELKVDPRIVTHPGVAYQNLFQQQPGLFQGQGEGGAVAVVDIGHERTTVAVGTPGTGIQFARTFSGGGRDLSKALAAEFQTSLAEAHHWKEQHGAVASAAQGPDAERAASAFVRGLQPLLRELRPSLKAFTARTRQQVGAVVLCGGTAKLPGIAEQLSKDLNLPVRVLALPADASPNVPAAEQPVAAQAYALALRGNATGARAPRFNYRRGEFGFKGELDYVKDKLGLLASFAATLILLLIAFGVVRNSVLARREAQVDAVLCDTTQRILGRCEKDYNRALNMLAGVESPAAALPKMTAVNLLAEVTGRVPNEVPVKFTRIQIDLSRVILEGETDSSKQVDTLSNAIKNHACFKDVRQGKVEKTRDGSKMSFRLDVQVQCPGEQGGES</sequence>
<proteinExistence type="predicted"/>
<dbReference type="OrthoDB" id="1926201at2"/>
<dbReference type="InterPro" id="IPR005883">
    <property type="entry name" value="PilM"/>
</dbReference>
<feature type="transmembrane region" description="Helical" evidence="1">
    <location>
        <begin position="373"/>
        <end position="393"/>
    </location>
</feature>
<evidence type="ECO:0000313" key="3">
    <source>
        <dbReference type="Proteomes" id="UP000009026"/>
    </source>
</evidence>
<dbReference type="STRING" id="1297742.A176_004541"/>
<keyword evidence="1" id="KW-1133">Transmembrane helix</keyword>
<dbReference type="InterPro" id="IPR043129">
    <property type="entry name" value="ATPase_NBD"/>
</dbReference>
<dbReference type="KEGG" id="mym:A176_004541"/>
<name>A0A0H4WXU3_9BACT</name>
<dbReference type="Pfam" id="PF11104">
    <property type="entry name" value="PilM_2"/>
    <property type="match status" value="1"/>
</dbReference>
<dbReference type="eggNOG" id="COG4972">
    <property type="taxonomic scope" value="Bacteria"/>
</dbReference>
<keyword evidence="3" id="KW-1185">Reference proteome</keyword>
<dbReference type="PANTHER" id="PTHR32432">
    <property type="entry name" value="CELL DIVISION PROTEIN FTSA-RELATED"/>
    <property type="match status" value="1"/>
</dbReference>
<dbReference type="InterPro" id="IPR050696">
    <property type="entry name" value="FtsA/MreB"/>
</dbReference>
<dbReference type="RefSeq" id="WP_002639001.1">
    <property type="nucleotide sequence ID" value="NZ_CP012109.1"/>
</dbReference>
<gene>
    <name evidence="2" type="ORF">A176_004541</name>
</gene>
<dbReference type="Gene3D" id="3.30.420.40">
    <property type="match status" value="2"/>
</dbReference>
<dbReference type="SUPFAM" id="SSF53067">
    <property type="entry name" value="Actin-like ATPase domain"/>
    <property type="match status" value="2"/>
</dbReference>
<dbReference type="CDD" id="cd24049">
    <property type="entry name" value="ASKHA_NBD_PilM"/>
    <property type="match status" value="1"/>
</dbReference>
<dbReference type="PANTHER" id="PTHR32432:SF3">
    <property type="entry name" value="ETHANOLAMINE UTILIZATION PROTEIN EUTJ"/>
    <property type="match status" value="1"/>
</dbReference>
<protein>
    <submittedName>
        <fullName evidence="2">Putative general secretion pathway protein L</fullName>
    </submittedName>
</protein>